<organism evidence="2 3">
    <name type="scientific">Olpidium bornovanus</name>
    <dbReference type="NCBI Taxonomy" id="278681"/>
    <lineage>
        <taxon>Eukaryota</taxon>
        <taxon>Fungi</taxon>
        <taxon>Fungi incertae sedis</taxon>
        <taxon>Olpidiomycota</taxon>
        <taxon>Olpidiomycotina</taxon>
        <taxon>Olpidiomycetes</taxon>
        <taxon>Olpidiales</taxon>
        <taxon>Olpidiaceae</taxon>
        <taxon>Olpidium</taxon>
    </lineage>
</organism>
<comment type="caution">
    <text evidence="2">The sequence shown here is derived from an EMBL/GenBank/DDBJ whole genome shotgun (WGS) entry which is preliminary data.</text>
</comment>
<dbReference type="AlphaFoldDB" id="A0A8H7ZM64"/>
<dbReference type="InterPro" id="IPR035979">
    <property type="entry name" value="RBD_domain_sf"/>
</dbReference>
<accession>A0A8H7ZM64</accession>
<feature type="region of interest" description="Disordered" evidence="1">
    <location>
        <begin position="97"/>
        <end position="144"/>
    </location>
</feature>
<protein>
    <submittedName>
        <fullName evidence="2">Uncharacterized protein</fullName>
    </submittedName>
</protein>
<dbReference type="SUPFAM" id="SSF54928">
    <property type="entry name" value="RNA-binding domain, RBD"/>
    <property type="match status" value="1"/>
</dbReference>
<evidence type="ECO:0000256" key="1">
    <source>
        <dbReference type="SAM" id="MobiDB-lite"/>
    </source>
</evidence>
<dbReference type="Proteomes" id="UP000673691">
    <property type="component" value="Unassembled WGS sequence"/>
</dbReference>
<name>A0A8H7ZM64_9FUNG</name>
<sequence length="331" mass="35252">MELNAKTTLYVGESSPVPRPHSGAPTLWFGAGDVSPAASIRAVSFSRARAPLTFAGCIFPPPPSARAGGLAEQVNEEVLYSTFIPFGEIVSVQIPPDPSSSGCFKPPNPRRGLRFPPSPGLSKARASSDSPCRRRGPRLAAPCAGGGSRAILFTSISCRKPAQGFRLCGVRAVGRRKSRDRQQAPQRTLRLVRRRVAAEVRDTERPGRRRRFRAGSGGTGRGRPGRGRSETWRAGPGGSSHRGFISAANATSNDARLVARCSSPVCRTGAYGNPSGPGFYCYSQLPVIPPACDAAKRVRSLPAAAYEDPALTRLSPSHSRSIVARLIDVTR</sequence>
<feature type="region of interest" description="Disordered" evidence="1">
    <location>
        <begin position="198"/>
        <end position="245"/>
    </location>
</feature>
<reference evidence="2 3" key="1">
    <citation type="journal article" name="Sci. Rep.">
        <title>Genome-scale phylogenetic analyses confirm Olpidium as the closest living zoosporic fungus to the non-flagellated, terrestrial fungi.</title>
        <authorList>
            <person name="Chang Y."/>
            <person name="Rochon D."/>
            <person name="Sekimoto S."/>
            <person name="Wang Y."/>
            <person name="Chovatia M."/>
            <person name="Sandor L."/>
            <person name="Salamov A."/>
            <person name="Grigoriev I.V."/>
            <person name="Stajich J.E."/>
            <person name="Spatafora J.W."/>
        </authorList>
    </citation>
    <scope>NUCLEOTIDE SEQUENCE [LARGE SCALE GENOMIC DNA]</scope>
    <source>
        <strain evidence="2">S191</strain>
    </source>
</reference>
<gene>
    <name evidence="2" type="ORF">BJ554DRAFT_4736</name>
</gene>
<evidence type="ECO:0000313" key="3">
    <source>
        <dbReference type="Proteomes" id="UP000673691"/>
    </source>
</evidence>
<proteinExistence type="predicted"/>
<keyword evidence="3" id="KW-1185">Reference proteome</keyword>
<dbReference type="EMBL" id="JAEFCI010012863">
    <property type="protein sequence ID" value="KAG5455740.1"/>
    <property type="molecule type" value="Genomic_DNA"/>
</dbReference>
<evidence type="ECO:0000313" key="2">
    <source>
        <dbReference type="EMBL" id="KAG5455740.1"/>
    </source>
</evidence>
<dbReference type="OrthoDB" id="407442at2759"/>
<dbReference type="GO" id="GO:0003676">
    <property type="term" value="F:nucleic acid binding"/>
    <property type="evidence" value="ECO:0007669"/>
    <property type="project" value="InterPro"/>
</dbReference>